<proteinExistence type="predicted"/>
<protein>
    <submittedName>
        <fullName evidence="1">Uncharacterized protein</fullName>
    </submittedName>
</protein>
<sequence length="48" mass="5397">MAPLTRILNKTGCTFQHNTTHFLHSLLDLYRLKQVAGVNFTALSTSVH</sequence>
<reference evidence="1" key="2">
    <citation type="journal article" date="2015" name="Fish Shellfish Immunol.">
        <title>Early steps in the European eel (Anguilla anguilla)-Vibrio vulnificus interaction in the gills: Role of the RtxA13 toxin.</title>
        <authorList>
            <person name="Callol A."/>
            <person name="Pajuelo D."/>
            <person name="Ebbesson L."/>
            <person name="Teles M."/>
            <person name="MacKenzie S."/>
            <person name="Amaro C."/>
        </authorList>
    </citation>
    <scope>NUCLEOTIDE SEQUENCE</scope>
</reference>
<accession>A0A0E9RIW2</accession>
<evidence type="ECO:0000313" key="1">
    <source>
        <dbReference type="EMBL" id="JAH28258.1"/>
    </source>
</evidence>
<name>A0A0E9RIW2_ANGAN</name>
<dbReference type="EMBL" id="GBXM01080319">
    <property type="protein sequence ID" value="JAH28258.1"/>
    <property type="molecule type" value="Transcribed_RNA"/>
</dbReference>
<reference evidence="1" key="1">
    <citation type="submission" date="2014-11" db="EMBL/GenBank/DDBJ databases">
        <authorList>
            <person name="Amaro Gonzalez C."/>
        </authorList>
    </citation>
    <scope>NUCLEOTIDE SEQUENCE</scope>
</reference>
<dbReference type="AlphaFoldDB" id="A0A0E9RIW2"/>
<organism evidence="1">
    <name type="scientific">Anguilla anguilla</name>
    <name type="common">European freshwater eel</name>
    <name type="synonym">Muraena anguilla</name>
    <dbReference type="NCBI Taxonomy" id="7936"/>
    <lineage>
        <taxon>Eukaryota</taxon>
        <taxon>Metazoa</taxon>
        <taxon>Chordata</taxon>
        <taxon>Craniata</taxon>
        <taxon>Vertebrata</taxon>
        <taxon>Euteleostomi</taxon>
        <taxon>Actinopterygii</taxon>
        <taxon>Neopterygii</taxon>
        <taxon>Teleostei</taxon>
        <taxon>Anguilliformes</taxon>
        <taxon>Anguillidae</taxon>
        <taxon>Anguilla</taxon>
    </lineage>
</organism>